<protein>
    <submittedName>
        <fullName evidence="6">Transcriptional regulator, TetR family</fullName>
    </submittedName>
</protein>
<dbReference type="GO" id="GO:0000976">
    <property type="term" value="F:transcription cis-regulatory region binding"/>
    <property type="evidence" value="ECO:0007669"/>
    <property type="project" value="TreeGrafter"/>
</dbReference>
<dbReference type="InterPro" id="IPR050109">
    <property type="entry name" value="HTH-type_TetR-like_transc_reg"/>
</dbReference>
<dbReference type="OrthoDB" id="3249at2"/>
<dbReference type="InterPro" id="IPR001647">
    <property type="entry name" value="HTH_TetR"/>
</dbReference>
<evidence type="ECO:0000256" key="4">
    <source>
        <dbReference type="PROSITE-ProRule" id="PRU00335"/>
    </source>
</evidence>
<dbReference type="Proteomes" id="UP000002216">
    <property type="component" value="Chromosome"/>
</dbReference>
<evidence type="ECO:0000256" key="3">
    <source>
        <dbReference type="ARBA" id="ARBA00023163"/>
    </source>
</evidence>
<dbReference type="InterPro" id="IPR009057">
    <property type="entry name" value="Homeodomain-like_sf"/>
</dbReference>
<dbReference type="Pfam" id="PF00440">
    <property type="entry name" value="TetR_N"/>
    <property type="match status" value="1"/>
</dbReference>
<dbReference type="SUPFAM" id="SSF48498">
    <property type="entry name" value="Tetracyclin repressor-like, C-terminal domain"/>
    <property type="match status" value="1"/>
</dbReference>
<feature type="domain" description="HTH tetR-type" evidence="5">
    <location>
        <begin position="11"/>
        <end position="71"/>
    </location>
</feature>
<dbReference type="GO" id="GO:0003700">
    <property type="term" value="F:DNA-binding transcription factor activity"/>
    <property type="evidence" value="ECO:0007669"/>
    <property type="project" value="TreeGrafter"/>
</dbReference>
<evidence type="ECO:0000256" key="2">
    <source>
        <dbReference type="ARBA" id="ARBA00023125"/>
    </source>
</evidence>
<feature type="DNA-binding region" description="H-T-H motif" evidence="4">
    <location>
        <begin position="34"/>
        <end position="53"/>
    </location>
</feature>
<dbReference type="PANTHER" id="PTHR30055:SF234">
    <property type="entry name" value="HTH-TYPE TRANSCRIPTIONAL REGULATOR BETI"/>
    <property type="match status" value="1"/>
</dbReference>
<accession>C7LXE5</accession>
<dbReference type="HOGENOM" id="CLU_069356_12_3_7"/>
<dbReference type="eggNOG" id="COG1309">
    <property type="taxonomic scope" value="Bacteria"/>
</dbReference>
<keyword evidence="2 4" id="KW-0238">DNA-binding</keyword>
<evidence type="ECO:0000259" key="5">
    <source>
        <dbReference type="PROSITE" id="PS50977"/>
    </source>
</evidence>
<organism evidence="6 7">
    <name type="scientific">Desulfomicrobium baculatum (strain DSM 4028 / VKM B-1378 / X)</name>
    <name type="common">Desulfovibrio baculatus</name>
    <dbReference type="NCBI Taxonomy" id="525897"/>
    <lineage>
        <taxon>Bacteria</taxon>
        <taxon>Pseudomonadati</taxon>
        <taxon>Thermodesulfobacteriota</taxon>
        <taxon>Desulfovibrionia</taxon>
        <taxon>Desulfovibrionales</taxon>
        <taxon>Desulfomicrobiaceae</taxon>
        <taxon>Desulfomicrobium</taxon>
    </lineage>
</organism>
<dbReference type="PROSITE" id="PS50977">
    <property type="entry name" value="HTH_TETR_2"/>
    <property type="match status" value="1"/>
</dbReference>
<evidence type="ECO:0000313" key="6">
    <source>
        <dbReference type="EMBL" id="ACU90016.1"/>
    </source>
</evidence>
<keyword evidence="1" id="KW-0805">Transcription regulation</keyword>
<dbReference type="PANTHER" id="PTHR30055">
    <property type="entry name" value="HTH-TYPE TRANSCRIPTIONAL REGULATOR RUTR"/>
    <property type="match status" value="1"/>
</dbReference>
<evidence type="ECO:0000313" key="7">
    <source>
        <dbReference type="Proteomes" id="UP000002216"/>
    </source>
</evidence>
<gene>
    <name evidence="6" type="ordered locus">Dbac_1926</name>
</gene>
<reference evidence="6 7" key="1">
    <citation type="journal article" date="2009" name="Stand. Genomic Sci.">
        <title>Complete genome sequence of Desulfomicrobium baculatum type strain (X).</title>
        <authorList>
            <person name="Copeland A."/>
            <person name="Spring S."/>
            <person name="Goker M."/>
            <person name="Schneider S."/>
            <person name="Lapidus A."/>
            <person name="Del Rio T.G."/>
            <person name="Tice H."/>
            <person name="Cheng J.F."/>
            <person name="Chen F."/>
            <person name="Nolan M."/>
            <person name="Bruce D."/>
            <person name="Goodwin L."/>
            <person name="Pitluck S."/>
            <person name="Ivanova N."/>
            <person name="Mavrommatis K."/>
            <person name="Ovchinnikova G."/>
            <person name="Pati A."/>
            <person name="Chen A."/>
            <person name="Palaniappan K."/>
            <person name="Land M."/>
            <person name="Hauser L."/>
            <person name="Chang Y.J."/>
            <person name="Jeffries C.C."/>
            <person name="Meincke L."/>
            <person name="Sims D."/>
            <person name="Brettin T."/>
            <person name="Detter J.C."/>
            <person name="Han C."/>
            <person name="Chain P."/>
            <person name="Bristow J."/>
            <person name="Eisen J.A."/>
            <person name="Markowitz V."/>
            <person name="Hugenholtz P."/>
            <person name="Kyrpides N.C."/>
            <person name="Klenk H.P."/>
            <person name="Lucas S."/>
        </authorList>
    </citation>
    <scope>NUCLEOTIDE SEQUENCE [LARGE SCALE GENOMIC DNA]</scope>
    <source>
        <strain evidence="7">DSM 4028 / VKM B-1378 / X</strain>
    </source>
</reference>
<proteinExistence type="predicted"/>
<sequence>MNQAAKYLSAEERRGMAVKAVLELAAVQNPADITTTAIAARMGLSQGGIFRHFSSKDEIWRAVMEWVATELYARVSTAAQTAASPLAALEAMFMAHIAFAVEYPGIPRMLFGELQKTESTPAKIVVAALIEQYGKLLAGTLAQGKACGEVDSTIPTDVAVSLFVGAVQGLVIKALLLGDMECMTRGAAQTFALFRRAIRRSL</sequence>
<dbReference type="RefSeq" id="WP_015774107.1">
    <property type="nucleotide sequence ID" value="NC_013173.1"/>
</dbReference>
<dbReference type="KEGG" id="dba:Dbac_1926"/>
<dbReference type="AlphaFoldDB" id="C7LXE5"/>
<dbReference type="EMBL" id="CP001629">
    <property type="protein sequence ID" value="ACU90016.1"/>
    <property type="molecule type" value="Genomic_DNA"/>
</dbReference>
<dbReference type="Gene3D" id="1.10.357.10">
    <property type="entry name" value="Tetracycline Repressor, domain 2"/>
    <property type="match status" value="1"/>
</dbReference>
<dbReference type="SUPFAM" id="SSF46689">
    <property type="entry name" value="Homeodomain-like"/>
    <property type="match status" value="1"/>
</dbReference>
<dbReference type="InterPro" id="IPR036271">
    <property type="entry name" value="Tet_transcr_reg_TetR-rel_C_sf"/>
</dbReference>
<dbReference type="STRING" id="525897.Dbac_1926"/>
<evidence type="ECO:0000256" key="1">
    <source>
        <dbReference type="ARBA" id="ARBA00023015"/>
    </source>
</evidence>
<name>C7LXE5_DESBD</name>
<keyword evidence="7" id="KW-1185">Reference proteome</keyword>
<keyword evidence="3" id="KW-0804">Transcription</keyword>